<dbReference type="Pfam" id="PF06042">
    <property type="entry name" value="NTP_transf_6"/>
    <property type="match status" value="1"/>
</dbReference>
<evidence type="ECO:0000313" key="2">
    <source>
        <dbReference type="Proteomes" id="UP001597541"/>
    </source>
</evidence>
<proteinExistence type="predicted"/>
<dbReference type="Proteomes" id="UP001597541">
    <property type="component" value="Unassembled WGS sequence"/>
</dbReference>
<dbReference type="PANTHER" id="PTHR39166:SF1">
    <property type="entry name" value="BLL1166 PROTEIN"/>
    <property type="match status" value="1"/>
</dbReference>
<dbReference type="InterPro" id="IPR009267">
    <property type="entry name" value="NTP_transf_6"/>
</dbReference>
<comment type="caution">
    <text evidence="1">The sequence shown here is derived from an EMBL/GenBank/DDBJ whole genome shotgun (WGS) entry which is preliminary data.</text>
</comment>
<evidence type="ECO:0000313" key="1">
    <source>
        <dbReference type="EMBL" id="MFD2611464.1"/>
    </source>
</evidence>
<dbReference type="EMBL" id="JBHUME010000002">
    <property type="protein sequence ID" value="MFD2611464.1"/>
    <property type="molecule type" value="Genomic_DNA"/>
</dbReference>
<dbReference type="PANTHER" id="PTHR39166">
    <property type="entry name" value="BLL1166 PROTEIN"/>
    <property type="match status" value="1"/>
</dbReference>
<name>A0ABW5PAF6_9BACL</name>
<organism evidence="1 2">
    <name type="scientific">Paenibacillus gansuensis</name>
    <dbReference type="NCBI Taxonomy" id="306542"/>
    <lineage>
        <taxon>Bacteria</taxon>
        <taxon>Bacillati</taxon>
        <taxon>Bacillota</taxon>
        <taxon>Bacilli</taxon>
        <taxon>Bacillales</taxon>
        <taxon>Paenibacillaceae</taxon>
        <taxon>Paenibacillus</taxon>
    </lineage>
</organism>
<accession>A0ABW5PAF6</accession>
<protein>
    <submittedName>
        <fullName evidence="1">Nucleotidyltransferase family protein</fullName>
    </submittedName>
</protein>
<sequence length="189" mass="21897">MIIHSKHDILQLISEDEWMMDIIRAAKRLELPDWWVCAGFVRTKVWDVLHGFDERTPLADVDVVYFDKSNTDEAVEKEYEQKLHLMLPGIPWSVKNQARMHKINGIPPYVSSTDAISKFPETVTSLGVKLDDQDRLILTAPHGIKDVLDMRVKPTPYFCESQDRLAVYKRRITEKNFSAKWGKISVDPM</sequence>
<dbReference type="RefSeq" id="WP_377600096.1">
    <property type="nucleotide sequence ID" value="NZ_JBHUME010000002.1"/>
</dbReference>
<keyword evidence="2" id="KW-1185">Reference proteome</keyword>
<reference evidence="2" key="1">
    <citation type="journal article" date="2019" name="Int. J. Syst. Evol. Microbiol.">
        <title>The Global Catalogue of Microorganisms (GCM) 10K type strain sequencing project: providing services to taxonomists for standard genome sequencing and annotation.</title>
        <authorList>
            <consortium name="The Broad Institute Genomics Platform"/>
            <consortium name="The Broad Institute Genome Sequencing Center for Infectious Disease"/>
            <person name="Wu L."/>
            <person name="Ma J."/>
        </authorList>
    </citation>
    <scope>NUCLEOTIDE SEQUENCE [LARGE SCALE GENOMIC DNA]</scope>
    <source>
        <strain evidence="2">KCTC 3950</strain>
    </source>
</reference>
<gene>
    <name evidence="1" type="ORF">ACFSUF_03395</name>
</gene>